<sequence>MKPTFCTKNEQPREKFIQQGKKAVTDRDLLAILLRTGIKGYSVLEIADLVLQQLPQENIYYLGEITVRDLCKIHGIGRDKAITLCAAVELGRRIVKQRVKKNSPDFNNPDCIAEYLMEDMRYLPQERFIAAFLSTKNRLICIQTISIGSLNMSVAKARDVFRMALQYNAAAVILAHNHPSGDPEPSPDDIAITKRIAEAGNVMGIQVLDHIIIGDGDFVSLCRRGYL</sequence>
<dbReference type="InterPro" id="IPR025657">
    <property type="entry name" value="RadC_JAB"/>
</dbReference>
<dbReference type="NCBIfam" id="TIGR00608">
    <property type="entry name" value="radc"/>
    <property type="match status" value="1"/>
</dbReference>
<dbReference type="SUPFAM" id="SSF102712">
    <property type="entry name" value="JAB1/MPN domain"/>
    <property type="match status" value="1"/>
</dbReference>
<dbReference type="GO" id="GO:0046872">
    <property type="term" value="F:metal ion binding"/>
    <property type="evidence" value="ECO:0007669"/>
    <property type="project" value="UniProtKB-KW"/>
</dbReference>
<dbReference type="GO" id="GO:0006508">
    <property type="term" value="P:proteolysis"/>
    <property type="evidence" value="ECO:0007669"/>
    <property type="project" value="UniProtKB-KW"/>
</dbReference>
<evidence type="ECO:0000256" key="2">
    <source>
        <dbReference type="ARBA" id="ARBA00022670"/>
    </source>
</evidence>
<proteinExistence type="inferred from homology"/>
<evidence type="ECO:0000313" key="9">
    <source>
        <dbReference type="EMBL" id="PNH22485.1"/>
    </source>
</evidence>
<dbReference type="InterPro" id="IPR046778">
    <property type="entry name" value="UPF0758_N"/>
</dbReference>
<dbReference type="InterPro" id="IPR020891">
    <property type="entry name" value="UPF0758_CS"/>
</dbReference>
<dbReference type="RefSeq" id="WP_102888956.1">
    <property type="nucleotide sequence ID" value="NZ_NFMF01000001.1"/>
</dbReference>
<name>A0A2J8BCL1_9FIRM</name>
<dbReference type="AlphaFoldDB" id="A0A2J8BCL1"/>
<evidence type="ECO:0000256" key="6">
    <source>
        <dbReference type="ARBA" id="ARBA00023049"/>
    </source>
</evidence>
<evidence type="ECO:0000256" key="5">
    <source>
        <dbReference type="ARBA" id="ARBA00022833"/>
    </source>
</evidence>
<dbReference type="PROSITE" id="PS01302">
    <property type="entry name" value="UPF0758"/>
    <property type="match status" value="1"/>
</dbReference>
<dbReference type="InterPro" id="IPR037518">
    <property type="entry name" value="MPN"/>
</dbReference>
<protein>
    <recommendedName>
        <fullName evidence="8">MPN domain-containing protein</fullName>
    </recommendedName>
</protein>
<evidence type="ECO:0000256" key="1">
    <source>
        <dbReference type="ARBA" id="ARBA00010243"/>
    </source>
</evidence>
<comment type="caution">
    <text evidence="9">The sequence shown here is derived from an EMBL/GenBank/DDBJ whole genome shotgun (WGS) entry which is preliminary data.</text>
</comment>
<dbReference type="InterPro" id="IPR001405">
    <property type="entry name" value="UPF0758"/>
</dbReference>
<keyword evidence="5" id="KW-0862">Zinc</keyword>
<keyword evidence="6" id="KW-0482">Metalloprotease</keyword>
<keyword evidence="2" id="KW-0645">Protease</keyword>
<dbReference type="GO" id="GO:0008237">
    <property type="term" value="F:metallopeptidase activity"/>
    <property type="evidence" value="ECO:0007669"/>
    <property type="project" value="UniProtKB-KW"/>
</dbReference>
<evidence type="ECO:0000256" key="4">
    <source>
        <dbReference type="ARBA" id="ARBA00022801"/>
    </source>
</evidence>
<feature type="domain" description="MPN" evidence="8">
    <location>
        <begin position="105"/>
        <end position="227"/>
    </location>
</feature>
<gene>
    <name evidence="9" type="ORF">CAL30_00540</name>
</gene>
<keyword evidence="4" id="KW-0378">Hydrolase</keyword>
<dbReference type="PANTHER" id="PTHR30471:SF3">
    <property type="entry name" value="UPF0758 PROTEIN YEES-RELATED"/>
    <property type="match status" value="1"/>
</dbReference>
<comment type="similarity">
    <text evidence="1 7">Belongs to the UPF0758 family.</text>
</comment>
<dbReference type="PANTHER" id="PTHR30471">
    <property type="entry name" value="DNA REPAIR PROTEIN RADC"/>
    <property type="match status" value="1"/>
</dbReference>
<dbReference type="Gene3D" id="3.40.140.10">
    <property type="entry name" value="Cytidine Deaminase, domain 2"/>
    <property type="match status" value="1"/>
</dbReference>
<dbReference type="CDD" id="cd08071">
    <property type="entry name" value="MPN_DUF2466"/>
    <property type="match status" value="1"/>
</dbReference>
<evidence type="ECO:0000256" key="7">
    <source>
        <dbReference type="RuleBase" id="RU003797"/>
    </source>
</evidence>
<accession>A0A2J8BCL1</accession>
<dbReference type="NCBIfam" id="NF000642">
    <property type="entry name" value="PRK00024.1"/>
    <property type="match status" value="1"/>
</dbReference>
<dbReference type="EMBL" id="NFMF01000001">
    <property type="protein sequence ID" value="PNH22485.1"/>
    <property type="molecule type" value="Genomic_DNA"/>
</dbReference>
<organism evidence="9 10">
    <name type="scientific">Megasphaera hutchinsoni</name>
    <dbReference type="NCBI Taxonomy" id="1588748"/>
    <lineage>
        <taxon>Bacteria</taxon>
        <taxon>Bacillati</taxon>
        <taxon>Bacillota</taxon>
        <taxon>Negativicutes</taxon>
        <taxon>Veillonellales</taxon>
        <taxon>Veillonellaceae</taxon>
        <taxon>Megasphaera</taxon>
    </lineage>
</organism>
<evidence type="ECO:0000259" key="8">
    <source>
        <dbReference type="PROSITE" id="PS50249"/>
    </source>
</evidence>
<keyword evidence="3" id="KW-0479">Metal-binding</keyword>
<dbReference type="Pfam" id="PF04002">
    <property type="entry name" value="RadC"/>
    <property type="match status" value="1"/>
</dbReference>
<dbReference type="PROSITE" id="PS50249">
    <property type="entry name" value="MPN"/>
    <property type="match status" value="1"/>
</dbReference>
<evidence type="ECO:0000256" key="3">
    <source>
        <dbReference type="ARBA" id="ARBA00022723"/>
    </source>
</evidence>
<evidence type="ECO:0000313" key="10">
    <source>
        <dbReference type="Proteomes" id="UP000242958"/>
    </source>
</evidence>
<reference evidence="9 10" key="1">
    <citation type="submission" date="2017-05" db="EMBL/GenBank/DDBJ databases">
        <authorList>
            <person name="Song R."/>
            <person name="Chenine A.L."/>
            <person name="Ruprecht R.M."/>
        </authorList>
    </citation>
    <scope>NUCLEOTIDE SEQUENCE [LARGE SCALE GENOMIC DNA]</scope>
    <source>
        <strain evidence="9 10">KA00229</strain>
    </source>
</reference>
<dbReference type="Proteomes" id="UP000242958">
    <property type="component" value="Unassembled WGS sequence"/>
</dbReference>
<dbReference type="Pfam" id="PF20582">
    <property type="entry name" value="UPF0758_N"/>
    <property type="match status" value="1"/>
</dbReference>